<evidence type="ECO:0000256" key="2">
    <source>
        <dbReference type="ARBA" id="ARBA00022729"/>
    </source>
</evidence>
<dbReference type="InterPro" id="IPR006918">
    <property type="entry name" value="COBRA_pln"/>
</dbReference>
<dbReference type="RefSeq" id="XP_056690297.1">
    <property type="nucleotide sequence ID" value="XM_056834319.1"/>
</dbReference>
<evidence type="ECO:0000256" key="3">
    <source>
        <dbReference type="ARBA" id="ARBA00023180"/>
    </source>
</evidence>
<dbReference type="Proteomes" id="UP000813463">
    <property type="component" value="Chromosome 1"/>
</dbReference>
<name>A0ABM3R3W7_SPIOL</name>
<comment type="similarity">
    <text evidence="1">Belongs to the COBRA family.</text>
</comment>
<keyword evidence="2" id="KW-0732">Signal</keyword>
<gene>
    <name evidence="5" type="primary">LOC110779544</name>
</gene>
<accession>A0ABM3R3W7</accession>
<dbReference type="PANTHER" id="PTHR31673">
    <property type="entry name" value="PROTEIN COBRA"/>
    <property type="match status" value="1"/>
</dbReference>
<evidence type="ECO:0000313" key="5">
    <source>
        <dbReference type="RefSeq" id="XP_056690297.1"/>
    </source>
</evidence>
<dbReference type="PANTHER" id="PTHR31673:SF3">
    <property type="entry name" value="COBRA-LIKE PROTEIN 4"/>
    <property type="match status" value="1"/>
</dbReference>
<keyword evidence="3" id="KW-0325">Glycoprotein</keyword>
<sequence length="268" mass="30090">MSKFLIPDMSKLEPLDGKNYKRWAVRMRFYLEQIDVAYVISDVVKPVNDDELHDFEVKFAKDDRISTEAYGSNGTITIKWDVVSWTPDGYVGIVTIYNFQKHRSIGAPGWKVGWTWARKEVIWSMIGAQVTNQGDCSKFKGNVPHSCKKNPTIIDLKPGTPYNQQIGDCCRGGVLDSWSGKDDSRRSKSAFQIAVGVSVTGTTNKTVKMPKMFIFKASGGGYSCGPAKIVRPTRFYTADRRRVTQAIMTWNVTCLYSTTRKSPAQVVS</sequence>
<evidence type="ECO:0000313" key="4">
    <source>
        <dbReference type="Proteomes" id="UP000813463"/>
    </source>
</evidence>
<reference evidence="5" key="2">
    <citation type="submission" date="2025-08" db="UniProtKB">
        <authorList>
            <consortium name="RefSeq"/>
        </authorList>
    </citation>
    <scope>IDENTIFICATION</scope>
    <source>
        <tissue evidence="5">Leaf</tissue>
    </source>
</reference>
<evidence type="ECO:0000256" key="1">
    <source>
        <dbReference type="ARBA" id="ARBA00005507"/>
    </source>
</evidence>
<reference evidence="4" key="1">
    <citation type="journal article" date="2021" name="Nat. Commun.">
        <title>Genomic analyses provide insights into spinach domestication and the genetic basis of agronomic traits.</title>
        <authorList>
            <person name="Cai X."/>
            <person name="Sun X."/>
            <person name="Xu C."/>
            <person name="Sun H."/>
            <person name="Wang X."/>
            <person name="Ge C."/>
            <person name="Zhang Z."/>
            <person name="Wang Q."/>
            <person name="Fei Z."/>
            <person name="Jiao C."/>
            <person name="Wang Q."/>
        </authorList>
    </citation>
    <scope>NUCLEOTIDE SEQUENCE [LARGE SCALE GENOMIC DNA]</scope>
    <source>
        <strain evidence="4">cv. Varoflay</strain>
    </source>
</reference>
<dbReference type="Pfam" id="PF04833">
    <property type="entry name" value="COBRA"/>
    <property type="match status" value="1"/>
</dbReference>
<dbReference type="GeneID" id="110779544"/>
<organism evidence="4 5">
    <name type="scientific">Spinacia oleracea</name>
    <name type="common">Spinach</name>
    <dbReference type="NCBI Taxonomy" id="3562"/>
    <lineage>
        <taxon>Eukaryota</taxon>
        <taxon>Viridiplantae</taxon>
        <taxon>Streptophyta</taxon>
        <taxon>Embryophyta</taxon>
        <taxon>Tracheophyta</taxon>
        <taxon>Spermatophyta</taxon>
        <taxon>Magnoliopsida</taxon>
        <taxon>eudicotyledons</taxon>
        <taxon>Gunneridae</taxon>
        <taxon>Pentapetalae</taxon>
        <taxon>Caryophyllales</taxon>
        <taxon>Chenopodiaceae</taxon>
        <taxon>Chenopodioideae</taxon>
        <taxon>Anserineae</taxon>
        <taxon>Spinacia</taxon>
    </lineage>
</organism>
<protein>
    <submittedName>
        <fullName evidence="5">Protein COBRA-like</fullName>
    </submittedName>
</protein>
<proteinExistence type="inferred from homology"/>
<keyword evidence="4" id="KW-1185">Reference proteome</keyword>